<feature type="compositionally biased region" description="Basic and acidic residues" evidence="1">
    <location>
        <begin position="211"/>
        <end position="220"/>
    </location>
</feature>
<protein>
    <submittedName>
        <fullName evidence="2">Uncharacterized protein</fullName>
    </submittedName>
</protein>
<keyword evidence="3" id="KW-1185">Reference proteome</keyword>
<dbReference type="GO" id="GO:0043622">
    <property type="term" value="P:cortical microtubule organization"/>
    <property type="evidence" value="ECO:0007669"/>
    <property type="project" value="TreeGrafter"/>
</dbReference>
<sequence length="382" mass="43135">MAISGVMKTKMKSRMERDEELTLFRELRKRQNEHISSLLHCVNSEEFECGTNNDTPGRIPSGKKEYGLEFLETNKNDYDWLKTPPATPLFPSLEMEPGPQLVVQKEIPISQAITRFAWKEMEASKPKSNDGKTTHTNSTKPKPSTRSMTPSYNRQRPSTIKNTNEQQTNTFPTIPNKCSNPKSDHESANNTKSTPQKQTNNTDFLALNVKKSTETNDSQRKPRARGVSPSLKSRVALVSNNIMELSNEAPPNLRTDQRPSSTTRGRSTTRSSTVTGFQNRDHIPRTCRPSRSPSPSMANGSWNQLDRTQKNLRAHKETFTLAASPNEGRTHFKGSKMVEKVVNARKLRKMKQQSITEAAEAMIKLKIFPVEITGRLDSVHLE</sequence>
<dbReference type="EMBL" id="CP144694">
    <property type="protein sequence ID" value="WVZ04299.1"/>
    <property type="molecule type" value="Genomic_DNA"/>
</dbReference>
<feature type="compositionally biased region" description="Low complexity" evidence="1">
    <location>
        <begin position="286"/>
        <end position="296"/>
    </location>
</feature>
<feature type="compositionally biased region" description="Polar residues" evidence="1">
    <location>
        <begin position="134"/>
        <end position="181"/>
    </location>
</feature>
<dbReference type="Proteomes" id="UP001374535">
    <property type="component" value="Chromosome 7"/>
</dbReference>
<organism evidence="2 3">
    <name type="scientific">Vigna mungo</name>
    <name type="common">Black gram</name>
    <name type="synonym">Phaseolus mungo</name>
    <dbReference type="NCBI Taxonomy" id="3915"/>
    <lineage>
        <taxon>Eukaryota</taxon>
        <taxon>Viridiplantae</taxon>
        <taxon>Streptophyta</taxon>
        <taxon>Embryophyta</taxon>
        <taxon>Tracheophyta</taxon>
        <taxon>Spermatophyta</taxon>
        <taxon>Magnoliopsida</taxon>
        <taxon>eudicotyledons</taxon>
        <taxon>Gunneridae</taxon>
        <taxon>Pentapetalae</taxon>
        <taxon>rosids</taxon>
        <taxon>fabids</taxon>
        <taxon>Fabales</taxon>
        <taxon>Fabaceae</taxon>
        <taxon>Papilionoideae</taxon>
        <taxon>50 kb inversion clade</taxon>
        <taxon>NPAAA clade</taxon>
        <taxon>indigoferoid/millettioid clade</taxon>
        <taxon>Phaseoleae</taxon>
        <taxon>Vigna</taxon>
    </lineage>
</organism>
<proteinExistence type="predicted"/>
<feature type="compositionally biased region" description="Low complexity" evidence="1">
    <location>
        <begin position="260"/>
        <end position="273"/>
    </location>
</feature>
<name>A0AAQ3RQQ7_VIGMU</name>
<dbReference type="PANTHER" id="PTHR31949">
    <property type="entry name" value="GASTRIC MUCIN-LIKE PROTEIN"/>
    <property type="match status" value="1"/>
</dbReference>
<feature type="region of interest" description="Disordered" evidence="1">
    <location>
        <begin position="122"/>
        <end position="302"/>
    </location>
</feature>
<evidence type="ECO:0000256" key="1">
    <source>
        <dbReference type="SAM" id="MobiDB-lite"/>
    </source>
</evidence>
<dbReference type="AlphaFoldDB" id="A0AAQ3RQQ7"/>
<feature type="compositionally biased region" description="Polar residues" evidence="1">
    <location>
        <begin position="188"/>
        <end position="203"/>
    </location>
</feature>
<reference evidence="2 3" key="1">
    <citation type="journal article" date="2023" name="Life. Sci Alliance">
        <title>Evolutionary insights into 3D genome organization and epigenetic landscape of Vigna mungo.</title>
        <authorList>
            <person name="Junaid A."/>
            <person name="Singh B."/>
            <person name="Bhatia S."/>
        </authorList>
    </citation>
    <scope>NUCLEOTIDE SEQUENCE [LARGE SCALE GENOMIC DNA]</scope>
    <source>
        <strain evidence="2">Urdbean</strain>
    </source>
</reference>
<evidence type="ECO:0000313" key="3">
    <source>
        <dbReference type="Proteomes" id="UP001374535"/>
    </source>
</evidence>
<evidence type="ECO:0000313" key="2">
    <source>
        <dbReference type="EMBL" id="WVZ04299.1"/>
    </source>
</evidence>
<dbReference type="PANTHER" id="PTHR31949:SF6">
    <property type="entry name" value="DUF4005 DOMAIN-CONTAINING PROTEIN"/>
    <property type="match status" value="1"/>
</dbReference>
<feature type="compositionally biased region" description="Basic and acidic residues" evidence="1">
    <location>
        <begin position="122"/>
        <end position="133"/>
    </location>
</feature>
<accession>A0AAQ3RQQ7</accession>
<dbReference type="GO" id="GO:0055028">
    <property type="term" value="C:cortical microtubule"/>
    <property type="evidence" value="ECO:0007669"/>
    <property type="project" value="TreeGrafter"/>
</dbReference>
<gene>
    <name evidence="2" type="ORF">V8G54_025105</name>
</gene>